<proteinExistence type="predicted"/>
<organism evidence="2">
    <name type="scientific">Rhipicephalus appendiculatus</name>
    <name type="common">Brown ear tick</name>
    <dbReference type="NCBI Taxonomy" id="34631"/>
    <lineage>
        <taxon>Eukaryota</taxon>
        <taxon>Metazoa</taxon>
        <taxon>Ecdysozoa</taxon>
        <taxon>Arthropoda</taxon>
        <taxon>Chelicerata</taxon>
        <taxon>Arachnida</taxon>
        <taxon>Acari</taxon>
        <taxon>Parasitiformes</taxon>
        <taxon>Ixodida</taxon>
        <taxon>Ixodoidea</taxon>
        <taxon>Ixodidae</taxon>
        <taxon>Rhipicephalinae</taxon>
        <taxon>Rhipicephalus</taxon>
        <taxon>Rhipicephalus</taxon>
    </lineage>
</organism>
<evidence type="ECO:0008006" key="3">
    <source>
        <dbReference type="Google" id="ProtNLM"/>
    </source>
</evidence>
<protein>
    <recommendedName>
        <fullName evidence="3">Secreted protein</fullName>
    </recommendedName>
</protein>
<dbReference type="EMBL" id="GEDV01011229">
    <property type="protein sequence ID" value="JAP77328.1"/>
    <property type="molecule type" value="Transcribed_RNA"/>
</dbReference>
<feature type="signal peptide" evidence="1">
    <location>
        <begin position="1"/>
        <end position="17"/>
    </location>
</feature>
<keyword evidence="1" id="KW-0732">Signal</keyword>
<dbReference type="AlphaFoldDB" id="A0A131YFM0"/>
<accession>A0A131YFM0</accession>
<evidence type="ECO:0000256" key="1">
    <source>
        <dbReference type="SAM" id="SignalP"/>
    </source>
</evidence>
<evidence type="ECO:0000313" key="2">
    <source>
        <dbReference type="EMBL" id="JAP77328.1"/>
    </source>
</evidence>
<name>A0A131YFM0_RHIAP</name>
<reference evidence="2" key="1">
    <citation type="journal article" date="2016" name="Ticks Tick Borne Dis.">
        <title>De novo assembly and annotation of the salivary gland transcriptome of Rhipicephalus appendiculatus male and female ticks during blood feeding.</title>
        <authorList>
            <person name="de Castro M.H."/>
            <person name="de Klerk D."/>
            <person name="Pienaar R."/>
            <person name="Latif A.A."/>
            <person name="Rees D.J."/>
            <person name="Mans B.J."/>
        </authorList>
    </citation>
    <scope>NUCLEOTIDE SEQUENCE</scope>
    <source>
        <tissue evidence="2">Salivary glands</tissue>
    </source>
</reference>
<sequence length="134" mass="14860">MTGFLIFFLSFALVVKGSYYIAKFAAMNEMAGSSVFCLALPPLPPFSRIFKKVSCQVSHRNLCCVLSTSLVRKPPSHMPPVCLCLLEFHAHAFLLKGNIFITLNHCFCFFSVDFNSDTTTLFCAFKTFFGGSGC</sequence>
<feature type="chain" id="PRO_5007285052" description="Secreted protein" evidence="1">
    <location>
        <begin position="18"/>
        <end position="134"/>
    </location>
</feature>